<dbReference type="EMBL" id="OX465085">
    <property type="protein sequence ID" value="CAI9300972.1"/>
    <property type="molecule type" value="Genomic_DNA"/>
</dbReference>
<dbReference type="Proteomes" id="UP001177003">
    <property type="component" value="Chromosome 9"/>
</dbReference>
<dbReference type="AlphaFoldDB" id="A0AA36EM77"/>
<accession>A0AA36EM77</accession>
<evidence type="ECO:0000313" key="2">
    <source>
        <dbReference type="EMBL" id="CAI9300972.1"/>
    </source>
</evidence>
<evidence type="ECO:0000313" key="3">
    <source>
        <dbReference type="Proteomes" id="UP001177003"/>
    </source>
</evidence>
<dbReference type="InterPro" id="IPR026960">
    <property type="entry name" value="RVT-Znf"/>
</dbReference>
<name>A0AA36EM77_LACSI</name>
<proteinExistence type="predicted"/>
<reference evidence="2" key="1">
    <citation type="submission" date="2023-04" db="EMBL/GenBank/DDBJ databases">
        <authorList>
            <person name="Vijverberg K."/>
            <person name="Xiong W."/>
            <person name="Schranz E."/>
        </authorList>
    </citation>
    <scope>NUCLEOTIDE SEQUENCE</scope>
</reference>
<dbReference type="Pfam" id="PF13966">
    <property type="entry name" value="zf-RVT"/>
    <property type="match status" value="1"/>
</dbReference>
<feature type="domain" description="Reverse transcriptase zinc-binding" evidence="1">
    <location>
        <begin position="12"/>
        <end position="73"/>
    </location>
</feature>
<gene>
    <name evidence="2" type="ORF">LSALG_LOCUS39562</name>
</gene>
<sequence>MSRPKSTIVLDWNNRVPKKVNILAWRVAHGRIPTRANLLKRGIGTNPMCILCEQETETEEHLFLNCIISVEVWNSLKTWWRTLPDSLLFWKNGTSNITLQLQSAIMLVYIWIIWNYRNSKAYSGKIKSHNEGGGVVVGSVDQIAPINGVAESLKLSTRLDAYRMVLSAVT</sequence>
<evidence type="ECO:0000259" key="1">
    <source>
        <dbReference type="Pfam" id="PF13966"/>
    </source>
</evidence>
<protein>
    <recommendedName>
        <fullName evidence="1">Reverse transcriptase zinc-binding domain-containing protein</fullName>
    </recommendedName>
</protein>
<keyword evidence="3" id="KW-1185">Reference proteome</keyword>
<organism evidence="2 3">
    <name type="scientific">Lactuca saligna</name>
    <name type="common">Willowleaf lettuce</name>
    <dbReference type="NCBI Taxonomy" id="75948"/>
    <lineage>
        <taxon>Eukaryota</taxon>
        <taxon>Viridiplantae</taxon>
        <taxon>Streptophyta</taxon>
        <taxon>Embryophyta</taxon>
        <taxon>Tracheophyta</taxon>
        <taxon>Spermatophyta</taxon>
        <taxon>Magnoliopsida</taxon>
        <taxon>eudicotyledons</taxon>
        <taxon>Gunneridae</taxon>
        <taxon>Pentapetalae</taxon>
        <taxon>asterids</taxon>
        <taxon>campanulids</taxon>
        <taxon>Asterales</taxon>
        <taxon>Asteraceae</taxon>
        <taxon>Cichorioideae</taxon>
        <taxon>Cichorieae</taxon>
        <taxon>Lactucinae</taxon>
        <taxon>Lactuca</taxon>
    </lineage>
</organism>